<protein>
    <submittedName>
        <fullName evidence="4">Class I SAM-dependent methyltransferase</fullName>
    </submittedName>
</protein>
<accession>A0ABX7DY07</accession>
<gene>
    <name evidence="4" type="ORF">I5776_11950</name>
</gene>
<keyword evidence="5" id="KW-1185">Reference proteome</keyword>
<evidence type="ECO:0000256" key="2">
    <source>
        <dbReference type="ARBA" id="ARBA00022679"/>
    </source>
</evidence>
<dbReference type="GO" id="GO:0008168">
    <property type="term" value="F:methyltransferase activity"/>
    <property type="evidence" value="ECO:0007669"/>
    <property type="project" value="UniProtKB-KW"/>
</dbReference>
<dbReference type="GO" id="GO:0032259">
    <property type="term" value="P:methylation"/>
    <property type="evidence" value="ECO:0007669"/>
    <property type="project" value="UniProtKB-KW"/>
</dbReference>
<dbReference type="Gene3D" id="3.40.50.150">
    <property type="entry name" value="Vaccinia Virus protein VP39"/>
    <property type="match status" value="1"/>
</dbReference>
<evidence type="ECO:0000259" key="3">
    <source>
        <dbReference type="Pfam" id="PF13847"/>
    </source>
</evidence>
<evidence type="ECO:0000313" key="5">
    <source>
        <dbReference type="Proteomes" id="UP000595691"/>
    </source>
</evidence>
<keyword evidence="1 4" id="KW-0489">Methyltransferase</keyword>
<dbReference type="InterPro" id="IPR025714">
    <property type="entry name" value="Methyltranfer_dom"/>
</dbReference>
<sequence>MDIKKNVQKQFGRSANSYVTSEIHQKGKDLQKLIEIANLTGNEDVLDIATGGGHTANAFAHYVKHVTAVDLTAEMIKAAKGFIEDNGRTNVSFIQGDAEKLPFDHECFDIVTCRIAPHHFPNINKFIESVHKVLKPGGMFLLDDNVSPENDDQDQFYNKIEEKRDYSHYRAWKKTEWIRMLEEKGFNIEEMYRFEKTFQFDSWCNRMNLNAEEKNELTEFMLHASSDIKKKFQIEVIENSIISFKGEAIILKAHKI</sequence>
<dbReference type="InterPro" id="IPR029063">
    <property type="entry name" value="SAM-dependent_MTases_sf"/>
</dbReference>
<dbReference type="InterPro" id="IPR051052">
    <property type="entry name" value="Diverse_substrate_MTase"/>
</dbReference>
<feature type="domain" description="Methyltransferase" evidence="3">
    <location>
        <begin position="41"/>
        <end position="185"/>
    </location>
</feature>
<dbReference type="EMBL" id="CP065425">
    <property type="protein sequence ID" value="QQZ07805.1"/>
    <property type="molecule type" value="Genomic_DNA"/>
</dbReference>
<dbReference type="RefSeq" id="WP_202776637.1">
    <property type="nucleotide sequence ID" value="NZ_CP065425.1"/>
</dbReference>
<evidence type="ECO:0000256" key="1">
    <source>
        <dbReference type="ARBA" id="ARBA00022603"/>
    </source>
</evidence>
<dbReference type="SUPFAM" id="SSF53335">
    <property type="entry name" value="S-adenosyl-L-methionine-dependent methyltransferases"/>
    <property type="match status" value="1"/>
</dbReference>
<proteinExistence type="predicted"/>
<name>A0ABX7DY07_9BACI</name>
<dbReference type="Pfam" id="PF13847">
    <property type="entry name" value="Methyltransf_31"/>
    <property type="match status" value="1"/>
</dbReference>
<keyword evidence="2" id="KW-0808">Transferase</keyword>
<dbReference type="PANTHER" id="PTHR44942:SF4">
    <property type="entry name" value="METHYLTRANSFERASE TYPE 11 DOMAIN-CONTAINING PROTEIN"/>
    <property type="match status" value="1"/>
</dbReference>
<evidence type="ECO:0000313" key="4">
    <source>
        <dbReference type="EMBL" id="QQZ07805.1"/>
    </source>
</evidence>
<dbReference type="PANTHER" id="PTHR44942">
    <property type="entry name" value="METHYLTRANSF_11 DOMAIN-CONTAINING PROTEIN"/>
    <property type="match status" value="1"/>
</dbReference>
<dbReference type="Proteomes" id="UP000595691">
    <property type="component" value="Chromosome"/>
</dbReference>
<dbReference type="CDD" id="cd02440">
    <property type="entry name" value="AdoMet_MTases"/>
    <property type="match status" value="1"/>
</dbReference>
<reference evidence="4 5" key="1">
    <citation type="submission" date="2020-11" db="EMBL/GenBank/DDBJ databases">
        <title>Taxonomic evaluation of the Bacillus sporothermodurans group of bacteria based on whole genome sequences.</title>
        <authorList>
            <person name="Fiedler G."/>
            <person name="Herbstmann A.-D."/>
            <person name="Doll E."/>
            <person name="Wenning M."/>
            <person name="Brinks E."/>
            <person name="Kabisch J."/>
            <person name="Breitenwieser F."/>
            <person name="Lappann M."/>
            <person name="Boehnlein C."/>
            <person name="Franz C."/>
        </authorList>
    </citation>
    <scope>NUCLEOTIDE SEQUENCE [LARGE SCALE GENOMIC DNA]</scope>
    <source>
        <strain evidence="4 5">JCM 19841</strain>
    </source>
</reference>
<organism evidence="4 5">
    <name type="scientific">Heyndrickxia vini</name>
    <dbReference type="NCBI Taxonomy" id="1476025"/>
    <lineage>
        <taxon>Bacteria</taxon>
        <taxon>Bacillati</taxon>
        <taxon>Bacillota</taxon>
        <taxon>Bacilli</taxon>
        <taxon>Bacillales</taxon>
        <taxon>Bacillaceae</taxon>
        <taxon>Heyndrickxia</taxon>
    </lineage>
</organism>